<dbReference type="Proteomes" id="UP000092462">
    <property type="component" value="Unassembled WGS sequence"/>
</dbReference>
<dbReference type="AlphaFoldDB" id="A0A1B0DD55"/>
<dbReference type="EnsemblMetazoa" id="PPAI005826-RA">
    <property type="protein sequence ID" value="PPAI005826-PA"/>
    <property type="gene ID" value="PPAI005826"/>
</dbReference>
<dbReference type="PANTHER" id="PTHR13593:SF113">
    <property type="entry name" value="SI:DKEY-266F7.9"/>
    <property type="match status" value="1"/>
</dbReference>
<dbReference type="PANTHER" id="PTHR13593">
    <property type="match status" value="1"/>
</dbReference>
<protein>
    <recommendedName>
        <fullName evidence="3">Phosphatidylinositol-specific phospholipase C X domain-containing protein</fullName>
    </recommendedName>
</protein>
<evidence type="ECO:0000313" key="2">
    <source>
        <dbReference type="Proteomes" id="UP000092462"/>
    </source>
</evidence>
<dbReference type="InterPro" id="IPR017946">
    <property type="entry name" value="PLC-like_Pdiesterase_TIM-brl"/>
</dbReference>
<organism evidence="1 2">
    <name type="scientific">Phlebotomus papatasi</name>
    <name type="common">Sandfly</name>
    <dbReference type="NCBI Taxonomy" id="29031"/>
    <lineage>
        <taxon>Eukaryota</taxon>
        <taxon>Metazoa</taxon>
        <taxon>Ecdysozoa</taxon>
        <taxon>Arthropoda</taxon>
        <taxon>Hexapoda</taxon>
        <taxon>Insecta</taxon>
        <taxon>Pterygota</taxon>
        <taxon>Neoptera</taxon>
        <taxon>Endopterygota</taxon>
        <taxon>Diptera</taxon>
        <taxon>Nematocera</taxon>
        <taxon>Psychodoidea</taxon>
        <taxon>Psychodidae</taxon>
        <taxon>Phlebotomus</taxon>
        <taxon>Phlebotomus</taxon>
    </lineage>
</organism>
<dbReference type="SUPFAM" id="SSF51695">
    <property type="entry name" value="PLC-like phosphodiesterases"/>
    <property type="match status" value="1"/>
</dbReference>
<dbReference type="InterPro" id="IPR042158">
    <property type="entry name" value="PLCXD1/2/3"/>
</dbReference>
<dbReference type="GO" id="GO:0008081">
    <property type="term" value="F:phosphoric diester hydrolase activity"/>
    <property type="evidence" value="ECO:0007669"/>
    <property type="project" value="InterPro"/>
</dbReference>
<keyword evidence="2" id="KW-1185">Reference proteome</keyword>
<reference evidence="1" key="1">
    <citation type="submission" date="2022-08" db="UniProtKB">
        <authorList>
            <consortium name="EnsemblMetazoa"/>
        </authorList>
    </citation>
    <scope>IDENTIFICATION</scope>
    <source>
        <strain evidence="1">Israel</strain>
    </source>
</reference>
<evidence type="ECO:0008006" key="3">
    <source>
        <dbReference type="Google" id="ProtNLM"/>
    </source>
</evidence>
<sequence length="326" mass="37771">MCGKLSENLEFWMTNLPVPLKDIPVINLAIPGTHDSMTYDMRALSPVAPDAEACVHVLHKFIPCVIKRWAVTQKLSLTEQLLNGIRYLDFRISFRLPDAKYYFVHGLYCEEIVEALHEIRDFLESHPGEVIILDIQHMYQFEEKNHSELMGMLQDVLGGKVWPRDGRLLKQWTPKVAWESGKQLLIIYRNHQAQFVQSFWTAEDWPTPWPNQTNVSKLKDYLEQSLSMRSPQQGFVTQCVLTPNISYTVPRFFSSLQRTCARKVFRKLLSWIATQKPGPWRPGDQPTVNVILADFVEIQNSEFCKIVVDLNLKLYTEKIITMESSA</sequence>
<dbReference type="OrthoDB" id="1046782at2759"/>
<evidence type="ECO:0000313" key="1">
    <source>
        <dbReference type="EnsemblMetazoa" id="PPAI005826-PA"/>
    </source>
</evidence>
<dbReference type="KEGG" id="ppap:129806362"/>
<dbReference type="InterPro" id="IPR051057">
    <property type="entry name" value="PI-PLC_domain"/>
</dbReference>
<dbReference type="CDD" id="cd08616">
    <property type="entry name" value="PI-PLCXD1c"/>
    <property type="match status" value="1"/>
</dbReference>
<proteinExistence type="predicted"/>
<dbReference type="GeneID" id="129806362"/>
<dbReference type="VEuPathDB" id="VectorBase:PPAI005826"/>
<dbReference type="GO" id="GO:0006629">
    <property type="term" value="P:lipid metabolic process"/>
    <property type="evidence" value="ECO:0007669"/>
    <property type="project" value="InterPro"/>
</dbReference>
<dbReference type="VEuPathDB" id="VectorBase:PPAPM1_008606"/>
<name>A0A1B0DD55_PHLPP</name>
<dbReference type="RefSeq" id="XP_055710891.1">
    <property type="nucleotide sequence ID" value="XM_055854916.1"/>
</dbReference>
<accession>A0A1B0DD55</accession>
<dbReference type="EMBL" id="AJVK01031645">
    <property type="status" value="NOT_ANNOTATED_CDS"/>
    <property type="molecule type" value="Genomic_DNA"/>
</dbReference>
<dbReference type="Gene3D" id="3.20.20.190">
    <property type="entry name" value="Phosphatidylinositol (PI) phosphodiesterase"/>
    <property type="match status" value="1"/>
</dbReference>